<reference evidence="8" key="1">
    <citation type="journal article" date="2019" name="Int. J. Syst. Evol. Microbiol.">
        <title>The Global Catalogue of Microorganisms (GCM) 10K type strain sequencing project: providing services to taxonomists for standard genome sequencing and annotation.</title>
        <authorList>
            <consortium name="The Broad Institute Genomics Platform"/>
            <consortium name="The Broad Institute Genome Sequencing Center for Infectious Disease"/>
            <person name="Wu L."/>
            <person name="Ma J."/>
        </authorList>
    </citation>
    <scope>NUCLEOTIDE SEQUENCE [LARGE SCALE GENOMIC DNA]</scope>
    <source>
        <strain evidence="8">CCUG 42001</strain>
    </source>
</reference>
<dbReference type="SUPFAM" id="SSF53056">
    <property type="entry name" value="beta-carbonic anhydrase, cab"/>
    <property type="match status" value="1"/>
</dbReference>
<gene>
    <name evidence="7" type="ORF">ACFP7A_12435</name>
</gene>
<keyword evidence="5" id="KW-0862">Zinc</keyword>
<evidence type="ECO:0000256" key="5">
    <source>
        <dbReference type="ARBA" id="ARBA00022833"/>
    </source>
</evidence>
<keyword evidence="8" id="KW-1185">Reference proteome</keyword>
<comment type="similarity">
    <text evidence="2">Belongs to the beta-class carbonic anhydrase family.</text>
</comment>
<name>A0ABW1WFQ1_9BACL</name>
<evidence type="ECO:0000313" key="8">
    <source>
        <dbReference type="Proteomes" id="UP001596267"/>
    </source>
</evidence>
<accession>A0ABW1WFQ1</accession>
<evidence type="ECO:0000256" key="3">
    <source>
        <dbReference type="ARBA" id="ARBA00012925"/>
    </source>
</evidence>
<protein>
    <recommendedName>
        <fullName evidence="3">carbonic anhydrase</fullName>
        <ecNumber evidence="3">4.2.1.1</ecNumber>
    </recommendedName>
</protein>
<dbReference type="InterPro" id="IPR036874">
    <property type="entry name" value="Carbonic_anhydrase_sf"/>
</dbReference>
<comment type="cofactor">
    <cofactor evidence="1">
        <name>Zn(2+)</name>
        <dbReference type="ChEBI" id="CHEBI:29105"/>
    </cofactor>
</comment>
<evidence type="ECO:0000256" key="2">
    <source>
        <dbReference type="ARBA" id="ARBA00006217"/>
    </source>
</evidence>
<sequence>MSQLEEILDYNQHFVKNESYRPYEAPSRPVKKMTIVSCMDCRLIELLPKALDVKNGDAIMLKSAGGMVESPYSNTMKSILVSLYELGSEAVYIIGHTNCGMHGLHGHKMVDDIKQRGVSDQKFATVREQGVDLDQWLNGFQSVEEEVQKSVTIVKNHPLLPEGTPVIGLVIDPKTGELKKI</sequence>
<dbReference type="RefSeq" id="WP_253077157.1">
    <property type="nucleotide sequence ID" value="NZ_JAMXWN010000016.1"/>
</dbReference>
<comment type="catalytic activity">
    <reaction evidence="6">
        <text>hydrogencarbonate + H(+) = CO2 + H2O</text>
        <dbReference type="Rhea" id="RHEA:10748"/>
        <dbReference type="ChEBI" id="CHEBI:15377"/>
        <dbReference type="ChEBI" id="CHEBI:15378"/>
        <dbReference type="ChEBI" id="CHEBI:16526"/>
        <dbReference type="ChEBI" id="CHEBI:17544"/>
        <dbReference type="EC" id="4.2.1.1"/>
    </reaction>
</comment>
<dbReference type="PANTHER" id="PTHR43175:SF3">
    <property type="entry name" value="CARBON DISULFIDE HYDROLASE"/>
    <property type="match status" value="1"/>
</dbReference>
<evidence type="ECO:0000313" key="7">
    <source>
        <dbReference type="EMBL" id="MFC6387406.1"/>
    </source>
</evidence>
<evidence type="ECO:0000256" key="4">
    <source>
        <dbReference type="ARBA" id="ARBA00022723"/>
    </source>
</evidence>
<dbReference type="InterPro" id="IPR001765">
    <property type="entry name" value="Carbonic_anhydrase"/>
</dbReference>
<keyword evidence="4" id="KW-0479">Metal-binding</keyword>
<evidence type="ECO:0000256" key="1">
    <source>
        <dbReference type="ARBA" id="ARBA00001947"/>
    </source>
</evidence>
<dbReference type="SMART" id="SM00947">
    <property type="entry name" value="Pro_CA"/>
    <property type="match status" value="1"/>
</dbReference>
<organism evidence="7 8">
    <name type="scientific">Sporolactobacillus kofuensis</name>
    <dbReference type="NCBI Taxonomy" id="269672"/>
    <lineage>
        <taxon>Bacteria</taxon>
        <taxon>Bacillati</taxon>
        <taxon>Bacillota</taxon>
        <taxon>Bacilli</taxon>
        <taxon>Bacillales</taxon>
        <taxon>Sporolactobacillaceae</taxon>
        <taxon>Sporolactobacillus</taxon>
    </lineage>
</organism>
<comment type="caution">
    <text evidence="7">The sequence shown here is derived from an EMBL/GenBank/DDBJ whole genome shotgun (WGS) entry which is preliminary data.</text>
</comment>
<dbReference type="CDD" id="cd03379">
    <property type="entry name" value="beta_CA_cladeD"/>
    <property type="match status" value="1"/>
</dbReference>
<dbReference type="EC" id="4.2.1.1" evidence="3"/>
<evidence type="ECO:0000256" key="6">
    <source>
        <dbReference type="ARBA" id="ARBA00048348"/>
    </source>
</evidence>
<dbReference type="EMBL" id="JBHSTQ010000014">
    <property type="protein sequence ID" value="MFC6387406.1"/>
    <property type="molecule type" value="Genomic_DNA"/>
</dbReference>
<dbReference type="Gene3D" id="3.40.1050.10">
    <property type="entry name" value="Carbonic anhydrase"/>
    <property type="match status" value="1"/>
</dbReference>
<dbReference type="Proteomes" id="UP001596267">
    <property type="component" value="Unassembled WGS sequence"/>
</dbReference>
<proteinExistence type="inferred from homology"/>
<dbReference type="Pfam" id="PF00484">
    <property type="entry name" value="Pro_CA"/>
    <property type="match status" value="1"/>
</dbReference>
<dbReference type="PANTHER" id="PTHR43175">
    <property type="entry name" value="CARBONIC ANHYDRASE"/>
    <property type="match status" value="1"/>
</dbReference>